<keyword evidence="18" id="KW-1185">Reference proteome</keyword>
<evidence type="ECO:0000256" key="2">
    <source>
        <dbReference type="ARBA" id="ARBA00004167"/>
    </source>
</evidence>
<evidence type="ECO:0000256" key="10">
    <source>
        <dbReference type="ARBA" id="ARBA00022833"/>
    </source>
</evidence>
<dbReference type="InterPro" id="IPR013083">
    <property type="entry name" value="Znf_RING/FYVE/PHD"/>
</dbReference>
<feature type="domain" description="RING-type" evidence="16">
    <location>
        <begin position="64"/>
        <end position="106"/>
    </location>
</feature>
<dbReference type="PROSITE" id="PS50089">
    <property type="entry name" value="ZF_RING_2"/>
    <property type="match status" value="1"/>
</dbReference>
<evidence type="ECO:0000256" key="14">
    <source>
        <dbReference type="PROSITE-ProRule" id="PRU00175"/>
    </source>
</evidence>
<dbReference type="Gene3D" id="3.30.40.10">
    <property type="entry name" value="Zinc/RING finger domain, C3HC4 (zinc finger)"/>
    <property type="match status" value="1"/>
</dbReference>
<evidence type="ECO:0000313" key="18">
    <source>
        <dbReference type="Proteomes" id="UP001642260"/>
    </source>
</evidence>
<dbReference type="GO" id="GO:0061630">
    <property type="term" value="F:ubiquitin protein ligase activity"/>
    <property type="evidence" value="ECO:0007669"/>
    <property type="project" value="UniProtKB-EC"/>
</dbReference>
<keyword evidence="5" id="KW-0808">Transferase</keyword>
<dbReference type="SMART" id="SM00184">
    <property type="entry name" value="RING"/>
    <property type="match status" value="1"/>
</dbReference>
<evidence type="ECO:0000313" key="17">
    <source>
        <dbReference type="EMBL" id="CAH8390973.1"/>
    </source>
</evidence>
<evidence type="ECO:0000256" key="7">
    <source>
        <dbReference type="ARBA" id="ARBA00022723"/>
    </source>
</evidence>
<keyword evidence="8 14" id="KW-0863">Zinc-finger</keyword>
<protein>
    <recommendedName>
        <fullName evidence="4">RING-type E3 ubiquitin transferase</fullName>
        <ecNumber evidence="4">2.3.2.27</ecNumber>
    </recommendedName>
</protein>
<keyword evidence="7" id="KW-0479">Metal-binding</keyword>
<keyword evidence="10" id="KW-0862">Zinc</keyword>
<evidence type="ECO:0000256" key="1">
    <source>
        <dbReference type="ARBA" id="ARBA00000900"/>
    </source>
</evidence>
<evidence type="ECO:0000256" key="11">
    <source>
        <dbReference type="ARBA" id="ARBA00022989"/>
    </source>
</evidence>
<evidence type="ECO:0000256" key="4">
    <source>
        <dbReference type="ARBA" id="ARBA00012483"/>
    </source>
</evidence>
<reference evidence="17 18" key="1">
    <citation type="submission" date="2022-03" db="EMBL/GenBank/DDBJ databases">
        <authorList>
            <person name="Macdonald S."/>
            <person name="Ahmed S."/>
            <person name="Newling K."/>
        </authorList>
    </citation>
    <scope>NUCLEOTIDE SEQUENCE [LARGE SCALE GENOMIC DNA]</scope>
</reference>
<dbReference type="CDD" id="cd16461">
    <property type="entry name" value="RING-H2_EL5-like"/>
    <property type="match status" value="1"/>
</dbReference>
<comment type="similarity">
    <text evidence="13">Belongs to the RING-type zinc finger family. ATL subfamily.</text>
</comment>
<evidence type="ECO:0000256" key="15">
    <source>
        <dbReference type="SAM" id="Phobius"/>
    </source>
</evidence>
<dbReference type="GO" id="GO:0016020">
    <property type="term" value="C:membrane"/>
    <property type="evidence" value="ECO:0007669"/>
    <property type="project" value="UniProtKB-SubCell"/>
</dbReference>
<dbReference type="GO" id="GO:0008270">
    <property type="term" value="F:zinc ion binding"/>
    <property type="evidence" value="ECO:0007669"/>
    <property type="project" value="UniProtKB-KW"/>
</dbReference>
<dbReference type="PANTHER" id="PTHR45768">
    <property type="entry name" value="E3 UBIQUITIN-PROTEIN LIGASE RNF13-LIKE"/>
    <property type="match status" value="1"/>
</dbReference>
<comment type="pathway">
    <text evidence="3">Protein modification; protein ubiquitination.</text>
</comment>
<comment type="caution">
    <text evidence="17">The sequence shown here is derived from an EMBL/GenBank/DDBJ whole genome shotgun (WGS) entry which is preliminary data.</text>
</comment>
<evidence type="ECO:0000256" key="13">
    <source>
        <dbReference type="ARBA" id="ARBA00024209"/>
    </source>
</evidence>
<dbReference type="PANTHER" id="PTHR45768:SF62">
    <property type="entry name" value="RING-TYPE DOMAIN-CONTAINING PROTEIN"/>
    <property type="match status" value="1"/>
</dbReference>
<sequence length="183" mass="20004">MMIESPSMAPPSRIDSHHNIKLSVFIVFGILFLAILITISISFLIRCLCSLIGRLFTPRSLGDCAICLSPLQPKDQLRHLPLCSHAFHADCISTWLVSNKTCPLCRSPLDHAITTASIAADVGHDGSRSWLRSLSRGISSRSLSFRSSGSIFTGSSRRGATVVAVDLEAGEEISEYFRWLSTV</sequence>
<keyword evidence="11 15" id="KW-1133">Transmembrane helix</keyword>
<dbReference type="InterPro" id="IPR001841">
    <property type="entry name" value="Znf_RING"/>
</dbReference>
<dbReference type="EMBL" id="CAKOAT010930708">
    <property type="protein sequence ID" value="CAH8390973.1"/>
    <property type="molecule type" value="Genomic_DNA"/>
</dbReference>
<dbReference type="AlphaFoldDB" id="A0ABC8M4V2"/>
<dbReference type="Pfam" id="PF13639">
    <property type="entry name" value="zf-RING_2"/>
    <property type="match status" value="1"/>
</dbReference>
<keyword evidence="6 15" id="KW-0812">Transmembrane</keyword>
<evidence type="ECO:0000256" key="3">
    <source>
        <dbReference type="ARBA" id="ARBA00004906"/>
    </source>
</evidence>
<evidence type="ECO:0000256" key="5">
    <source>
        <dbReference type="ARBA" id="ARBA00022679"/>
    </source>
</evidence>
<dbReference type="SMART" id="SM01197">
    <property type="entry name" value="FANCL_C"/>
    <property type="match status" value="1"/>
</dbReference>
<comment type="catalytic activity">
    <reaction evidence="1">
        <text>S-ubiquitinyl-[E2 ubiquitin-conjugating enzyme]-L-cysteine + [acceptor protein]-L-lysine = [E2 ubiquitin-conjugating enzyme]-L-cysteine + N(6)-ubiquitinyl-[acceptor protein]-L-lysine.</text>
        <dbReference type="EC" id="2.3.2.27"/>
    </reaction>
</comment>
<evidence type="ECO:0000256" key="8">
    <source>
        <dbReference type="ARBA" id="ARBA00022771"/>
    </source>
</evidence>
<accession>A0ABC8M4V2</accession>
<evidence type="ECO:0000259" key="16">
    <source>
        <dbReference type="PROSITE" id="PS50089"/>
    </source>
</evidence>
<name>A0ABC8M4V2_ERUVS</name>
<feature type="transmembrane region" description="Helical" evidence="15">
    <location>
        <begin position="20"/>
        <end position="45"/>
    </location>
</feature>
<organism evidence="17 18">
    <name type="scientific">Eruca vesicaria subsp. sativa</name>
    <name type="common">Garden rocket</name>
    <name type="synonym">Eruca sativa</name>
    <dbReference type="NCBI Taxonomy" id="29727"/>
    <lineage>
        <taxon>Eukaryota</taxon>
        <taxon>Viridiplantae</taxon>
        <taxon>Streptophyta</taxon>
        <taxon>Embryophyta</taxon>
        <taxon>Tracheophyta</taxon>
        <taxon>Spermatophyta</taxon>
        <taxon>Magnoliopsida</taxon>
        <taxon>eudicotyledons</taxon>
        <taxon>Gunneridae</taxon>
        <taxon>Pentapetalae</taxon>
        <taxon>rosids</taxon>
        <taxon>malvids</taxon>
        <taxon>Brassicales</taxon>
        <taxon>Brassicaceae</taxon>
        <taxon>Brassiceae</taxon>
        <taxon>Eruca</taxon>
    </lineage>
</organism>
<keyword evidence="12 15" id="KW-0472">Membrane</keyword>
<proteinExistence type="inferred from homology"/>
<keyword evidence="9" id="KW-0833">Ubl conjugation pathway</keyword>
<dbReference type="EC" id="2.3.2.27" evidence="4"/>
<evidence type="ECO:0000256" key="9">
    <source>
        <dbReference type="ARBA" id="ARBA00022786"/>
    </source>
</evidence>
<comment type="subcellular location">
    <subcellularLocation>
        <location evidence="2">Membrane</location>
        <topology evidence="2">Single-pass membrane protein</topology>
    </subcellularLocation>
</comment>
<dbReference type="SUPFAM" id="SSF57850">
    <property type="entry name" value="RING/U-box"/>
    <property type="match status" value="1"/>
</dbReference>
<dbReference type="Proteomes" id="UP001642260">
    <property type="component" value="Unassembled WGS sequence"/>
</dbReference>
<evidence type="ECO:0000256" key="12">
    <source>
        <dbReference type="ARBA" id="ARBA00023136"/>
    </source>
</evidence>
<evidence type="ECO:0000256" key="6">
    <source>
        <dbReference type="ARBA" id="ARBA00022692"/>
    </source>
</evidence>
<gene>
    <name evidence="17" type="ORF">ERUC_LOCUS43456</name>
</gene>